<dbReference type="AlphaFoldDB" id="A0AAW9CNI4"/>
<comment type="caution">
    <text evidence="2">The sequence shown here is derived from an EMBL/GenBank/DDBJ whole genome shotgun (WGS) entry which is preliminary data.</text>
</comment>
<feature type="compositionally biased region" description="Polar residues" evidence="1">
    <location>
        <begin position="48"/>
        <end position="61"/>
    </location>
</feature>
<organism evidence="2 3">
    <name type="scientific">Burkholderia thailandensis</name>
    <dbReference type="NCBI Taxonomy" id="57975"/>
    <lineage>
        <taxon>Bacteria</taxon>
        <taxon>Pseudomonadati</taxon>
        <taxon>Pseudomonadota</taxon>
        <taxon>Betaproteobacteria</taxon>
        <taxon>Burkholderiales</taxon>
        <taxon>Burkholderiaceae</taxon>
        <taxon>Burkholderia</taxon>
        <taxon>pseudomallei group</taxon>
    </lineage>
</organism>
<accession>A0AAW9CNI4</accession>
<dbReference type="Proteomes" id="UP001272137">
    <property type="component" value="Unassembled WGS sequence"/>
</dbReference>
<protein>
    <submittedName>
        <fullName evidence="2">Uncharacterized protein</fullName>
    </submittedName>
</protein>
<feature type="compositionally biased region" description="Basic residues" evidence="1">
    <location>
        <begin position="18"/>
        <end position="35"/>
    </location>
</feature>
<dbReference type="EMBL" id="QXCT01000001">
    <property type="protein sequence ID" value="MDW9252413.1"/>
    <property type="molecule type" value="Genomic_DNA"/>
</dbReference>
<feature type="region of interest" description="Disordered" evidence="1">
    <location>
        <begin position="1"/>
        <end position="70"/>
    </location>
</feature>
<reference evidence="2" key="1">
    <citation type="submission" date="2018-08" db="EMBL/GenBank/DDBJ databases">
        <title>Identification of Burkholderia cepacia strains that express a Burkholderia pseudomallei-like capsular polysaccharide.</title>
        <authorList>
            <person name="Burtnick M.N."/>
            <person name="Vongsouvath M."/>
            <person name="Newton P."/>
            <person name="Wuthiekanun V."/>
            <person name="Limmathurotsakul D."/>
            <person name="Brett P.J."/>
            <person name="Chantratita N."/>
            <person name="Dance D.A."/>
        </authorList>
    </citation>
    <scope>NUCLEOTIDE SEQUENCE</scope>
    <source>
        <strain evidence="2">SBXCC001</strain>
    </source>
</reference>
<evidence type="ECO:0000256" key="1">
    <source>
        <dbReference type="SAM" id="MobiDB-lite"/>
    </source>
</evidence>
<sequence>MPQRDALRGNVAPARMRDIRRHGRAPTRASARLRVRPGDRPPPPANRQVRSSAPFITSNTESVDRDQIPA</sequence>
<evidence type="ECO:0000313" key="3">
    <source>
        <dbReference type="Proteomes" id="UP001272137"/>
    </source>
</evidence>
<proteinExistence type="predicted"/>
<gene>
    <name evidence="2" type="ORF">C7S16_4482</name>
</gene>
<evidence type="ECO:0000313" key="2">
    <source>
        <dbReference type="EMBL" id="MDW9252413.1"/>
    </source>
</evidence>
<name>A0AAW9CNI4_BURTH</name>